<dbReference type="EMBL" id="JAKVTW010000021">
    <property type="protein sequence ID" value="MCH4813635.1"/>
    <property type="molecule type" value="Genomic_DNA"/>
</dbReference>
<proteinExistence type="predicted"/>
<comment type="caution">
    <text evidence="1">The sequence shown here is derived from an EMBL/GenBank/DDBJ whole genome shotgun (WGS) entry which is preliminary data.</text>
</comment>
<accession>A0ABS9SC14</accession>
<sequence length="89" mass="10214">MVLSTIPYIPNDVMGLKISRTRPFAELTNDEFEHLAAKVAIAEKLVMDTAHETVVRFHQHWQAEKHHLPITKQVREAIEAYIKSLPIAQ</sequence>
<evidence type="ECO:0000313" key="1">
    <source>
        <dbReference type="EMBL" id="MCH4813635.1"/>
    </source>
</evidence>
<protein>
    <submittedName>
        <fullName evidence="1">Uncharacterized protein</fullName>
    </submittedName>
</protein>
<gene>
    <name evidence="1" type="ORF">MLE19_20095</name>
</gene>
<dbReference type="Proteomes" id="UP001320609">
    <property type="component" value="Unassembled WGS sequence"/>
</dbReference>
<organism evidence="1 2">
    <name type="scientific">Vreelandella neptunia</name>
    <dbReference type="NCBI Taxonomy" id="115551"/>
    <lineage>
        <taxon>Bacteria</taxon>
        <taxon>Pseudomonadati</taxon>
        <taxon>Pseudomonadota</taxon>
        <taxon>Gammaproteobacteria</taxon>
        <taxon>Oceanospirillales</taxon>
        <taxon>Halomonadaceae</taxon>
        <taxon>Vreelandella</taxon>
    </lineage>
</organism>
<keyword evidence="2" id="KW-1185">Reference proteome</keyword>
<dbReference type="RefSeq" id="WP_240719953.1">
    <property type="nucleotide sequence ID" value="NZ_JAKVTW010000021.1"/>
</dbReference>
<name>A0ABS9SC14_9GAMM</name>
<reference evidence="1 2" key="1">
    <citation type="submission" date="2022-03" db="EMBL/GenBank/DDBJ databases">
        <title>Genomic signatures underlying metal tolerance in selected Arctic bacterial isolates.</title>
        <authorList>
            <person name="Thomas F.A."/>
            <person name="Venkatachalam S."/>
            <person name="Krishnan K.P."/>
        </authorList>
    </citation>
    <scope>NUCLEOTIDE SEQUENCE [LARGE SCALE GENOMIC DNA]</scope>
    <source>
        <strain evidence="1 2">HM116</strain>
    </source>
</reference>
<evidence type="ECO:0000313" key="2">
    <source>
        <dbReference type="Proteomes" id="UP001320609"/>
    </source>
</evidence>